<comment type="similarity">
    <text evidence="3">Belongs to the krueppel C2H2-type zinc-finger protein family.</text>
</comment>
<dbReference type="SMART" id="SM00355">
    <property type="entry name" value="ZnF_C2H2"/>
    <property type="match status" value="5"/>
</dbReference>
<evidence type="ECO:0000256" key="2">
    <source>
        <dbReference type="ARBA" id="ARBA00004123"/>
    </source>
</evidence>
<feature type="coiled-coil region" evidence="16">
    <location>
        <begin position="206"/>
        <end position="358"/>
    </location>
</feature>
<dbReference type="PANTHER" id="PTHR22979">
    <property type="entry name" value="ZINC FINGER PROTEIN-RELATED"/>
    <property type="match status" value="1"/>
</dbReference>
<dbReference type="InterPro" id="IPR048403">
    <property type="entry name" value="ZNF512_znf-C2H2"/>
</dbReference>
<accession>A0AAD5B1U7</accession>
<evidence type="ECO:0000256" key="3">
    <source>
        <dbReference type="ARBA" id="ARBA00006991"/>
    </source>
</evidence>
<keyword evidence="6" id="KW-0677">Repeat</keyword>
<dbReference type="PROSITE" id="PS50157">
    <property type="entry name" value="ZINC_FINGER_C2H2_2"/>
    <property type="match status" value="3"/>
</dbReference>
<evidence type="ECO:0000256" key="17">
    <source>
        <dbReference type="SAM" id="MobiDB-lite"/>
    </source>
</evidence>
<dbReference type="InterPro" id="IPR036236">
    <property type="entry name" value="Znf_C2H2_sf"/>
</dbReference>
<keyword evidence="7 15" id="KW-0863">Zinc-finger</keyword>
<feature type="region of interest" description="Disordered" evidence="17">
    <location>
        <begin position="822"/>
        <end position="927"/>
    </location>
</feature>
<dbReference type="Pfam" id="PF12874">
    <property type="entry name" value="zf-met"/>
    <property type="match status" value="1"/>
</dbReference>
<evidence type="ECO:0000256" key="13">
    <source>
        <dbReference type="ARBA" id="ARBA00023242"/>
    </source>
</evidence>
<organism evidence="20 21">
    <name type="scientific">Silurus asotus</name>
    <name type="common">Amur catfish</name>
    <name type="synonym">Parasilurus asotus</name>
    <dbReference type="NCBI Taxonomy" id="30991"/>
    <lineage>
        <taxon>Eukaryota</taxon>
        <taxon>Metazoa</taxon>
        <taxon>Chordata</taxon>
        <taxon>Craniata</taxon>
        <taxon>Vertebrata</taxon>
        <taxon>Euteleostomi</taxon>
        <taxon>Actinopterygii</taxon>
        <taxon>Neopterygii</taxon>
        <taxon>Teleostei</taxon>
        <taxon>Ostariophysi</taxon>
        <taxon>Siluriformes</taxon>
        <taxon>Siluridae</taxon>
        <taxon>Silurus</taxon>
    </lineage>
</organism>
<keyword evidence="10" id="KW-0805">Transcription regulation</keyword>
<keyword evidence="4" id="KW-1017">Isopeptide bond</keyword>
<dbReference type="InterPro" id="IPR013087">
    <property type="entry name" value="Znf_C2H2_type"/>
</dbReference>
<dbReference type="GO" id="GO:0008270">
    <property type="term" value="F:zinc ion binding"/>
    <property type="evidence" value="ECO:0007669"/>
    <property type="project" value="UniProtKB-KW"/>
</dbReference>
<evidence type="ECO:0000256" key="11">
    <source>
        <dbReference type="ARBA" id="ARBA00023125"/>
    </source>
</evidence>
<evidence type="ECO:0000256" key="4">
    <source>
        <dbReference type="ARBA" id="ARBA00022499"/>
    </source>
</evidence>
<dbReference type="PANTHER" id="PTHR22979:SF2">
    <property type="entry name" value="ZINC FINGER PROTEIN 512"/>
    <property type="match status" value="1"/>
</dbReference>
<evidence type="ECO:0000256" key="15">
    <source>
        <dbReference type="PROSITE-ProRule" id="PRU00042"/>
    </source>
</evidence>
<dbReference type="GO" id="GO:0005634">
    <property type="term" value="C:nucleus"/>
    <property type="evidence" value="ECO:0007669"/>
    <property type="project" value="UniProtKB-SubCell"/>
</dbReference>
<evidence type="ECO:0000256" key="18">
    <source>
        <dbReference type="SAM" id="Phobius"/>
    </source>
</evidence>
<evidence type="ECO:0000256" key="6">
    <source>
        <dbReference type="ARBA" id="ARBA00022737"/>
    </source>
</evidence>
<evidence type="ECO:0000256" key="7">
    <source>
        <dbReference type="ARBA" id="ARBA00022771"/>
    </source>
</evidence>
<dbReference type="InterPro" id="IPR048408">
    <property type="entry name" value="ZNF512_C2HC"/>
</dbReference>
<sequence>MMFVTFDNPLRPLLYAAEIAAAAAGVYFLFKKRRYRVLRTGSGDGDVRALGPGLMCDTDEGRDAQRCSAERKDVDQKQLGEMNQCLPVSTKPQCKNEARTKEQHFSIQMWSFTAEPPGDLVLEQMEMLLGSVQQLNKEVSEIRSICEQIKSERQREQKAYRILRPEWEEMREVLKSRDKSYKRKYREALDTKVQLENKIFDLVSEMNKVNDFLRQLEEELSESNRTYKKEQKASKEKSEIDTKSLLEHRALMEKYSELLKEYEHERESHKALKLQYEQTMKECSDQQNPLTDMKNKRCLEKLNSELRIYKIKLEAMVRELDRYLHDIEVTWGVIKEDIDQAQDSFNTLQSRCDETMKQRDELLLEKERFGHSTLKKQDSEMTEAEKEGNNNQDRKKDHNTLAMCRSRYQDLHPVSKDPPVDGSSCTSVVRANAVNGSKVQKVACDPPACRTKDKGGPASEIMRKRVPVIVPVAQFAQTRSPQANFCVKKETPSYPPGSQEETWQLQILAKGRVTCPKCKRVGRKTVEGLKKHMVACKLPVFKCTHCGKQLKTSTGMKYHLMADHNKLPNPDDGHGLDDHAVKEKLRKVLKRLGKLKCSKEGCTGSFTSIMGYVYHMKKCGKAESELEKLLMNCKHCGKPYRSRAGLEYHLKSEHGPAPQPTETNGQTEPMECESSGRAKRTSAQVAIFHLREIANQELFKEWPKRKVQRDLVPDDGKLRYSRPGLPAFSQEVLRKWKNEVKLNRKMQCPNKGCGCYYTSVSGLKAHLGLCTLGNFHAGKFTCLICKKEFNSESGVKYHINSVHSQDWFVVTSKAKSFTATKKLKPKKLHLPNPALLHHQGPCTRQKTHQASSDATTSQSVFPGTSERKAKNERKSRRVQDKEGSESQSSSSESESSSSESDQEVPENETWKLNKPSKPQPVKNKNDH</sequence>
<evidence type="ECO:0000256" key="8">
    <source>
        <dbReference type="ARBA" id="ARBA00022833"/>
    </source>
</evidence>
<dbReference type="Gene3D" id="1.20.5.4090">
    <property type="match status" value="2"/>
</dbReference>
<feature type="compositionally biased region" description="Polar residues" evidence="17">
    <location>
        <begin position="842"/>
        <end position="862"/>
    </location>
</feature>
<keyword evidence="9" id="KW-0832">Ubl conjugation</keyword>
<feature type="domain" description="C2H2-type" evidence="19">
    <location>
        <begin position="541"/>
        <end position="568"/>
    </location>
</feature>
<evidence type="ECO:0000256" key="14">
    <source>
        <dbReference type="ARBA" id="ARBA00039955"/>
    </source>
</evidence>
<keyword evidence="8" id="KW-0862">Zinc</keyword>
<evidence type="ECO:0000256" key="1">
    <source>
        <dbReference type="ARBA" id="ARBA00003767"/>
    </source>
</evidence>
<evidence type="ECO:0000259" key="19">
    <source>
        <dbReference type="PROSITE" id="PS50157"/>
    </source>
</evidence>
<dbReference type="SUPFAM" id="SSF57667">
    <property type="entry name" value="beta-beta-alpha zinc fingers"/>
    <property type="match status" value="5"/>
</dbReference>
<name>A0AAD5B1U7_SILAS</name>
<dbReference type="EMBL" id="MU551526">
    <property type="protein sequence ID" value="KAI5627138.1"/>
    <property type="molecule type" value="Genomic_DNA"/>
</dbReference>
<keyword evidence="5" id="KW-0479">Metal-binding</keyword>
<dbReference type="Pfam" id="PF21367">
    <property type="entry name" value="ZNF512_zf-C2H2"/>
    <property type="match status" value="1"/>
</dbReference>
<evidence type="ECO:0000256" key="10">
    <source>
        <dbReference type="ARBA" id="ARBA00023015"/>
    </source>
</evidence>
<evidence type="ECO:0000256" key="16">
    <source>
        <dbReference type="SAM" id="Coils"/>
    </source>
</evidence>
<comment type="function">
    <text evidence="1">May be involved in transcriptional regulation.</text>
</comment>
<evidence type="ECO:0000256" key="12">
    <source>
        <dbReference type="ARBA" id="ARBA00023163"/>
    </source>
</evidence>
<dbReference type="Proteomes" id="UP001205998">
    <property type="component" value="Unassembled WGS sequence"/>
</dbReference>
<dbReference type="InterPro" id="IPR052274">
    <property type="entry name" value="Krueppel_C2H2_Zn-finger"/>
</dbReference>
<feature type="transmembrane region" description="Helical" evidence="18">
    <location>
        <begin position="12"/>
        <end position="30"/>
    </location>
</feature>
<reference evidence="20" key="1">
    <citation type="submission" date="2018-07" db="EMBL/GenBank/DDBJ databases">
        <title>Comparative genomics of catfishes provides insights into carnivory and benthic adaptation.</title>
        <authorList>
            <person name="Zhang Y."/>
            <person name="Wang D."/>
            <person name="Peng Z."/>
            <person name="Zheng S."/>
            <person name="Shao F."/>
            <person name="Tao W."/>
        </authorList>
    </citation>
    <scope>NUCLEOTIDE SEQUENCE</scope>
    <source>
        <strain evidence="20">Chongqing</strain>
    </source>
</reference>
<dbReference type="Pfam" id="PF21276">
    <property type="entry name" value="ZNF512_C2HC"/>
    <property type="match status" value="2"/>
</dbReference>
<dbReference type="FunFam" id="3.30.160.60:FF:000270">
    <property type="entry name" value="Zinc finger protein 512"/>
    <property type="match status" value="1"/>
</dbReference>
<feature type="domain" description="C2H2-type" evidence="19">
    <location>
        <begin position="780"/>
        <end position="808"/>
    </location>
</feature>
<keyword evidence="13" id="KW-0539">Nucleus</keyword>
<feature type="region of interest" description="Disordered" evidence="17">
    <location>
        <begin position="368"/>
        <end position="397"/>
    </location>
</feature>
<proteinExistence type="inferred from homology"/>
<protein>
    <recommendedName>
        <fullName evidence="14">Zinc finger protein 512</fullName>
    </recommendedName>
</protein>
<keyword evidence="18" id="KW-1133">Transmembrane helix</keyword>
<comment type="subcellular location">
    <subcellularLocation>
        <location evidence="2">Nucleus</location>
    </subcellularLocation>
</comment>
<dbReference type="Gene3D" id="3.30.160.60">
    <property type="entry name" value="Classic Zinc Finger"/>
    <property type="match status" value="3"/>
</dbReference>
<feature type="domain" description="C2H2-type" evidence="19">
    <location>
        <begin position="631"/>
        <end position="658"/>
    </location>
</feature>
<evidence type="ECO:0000313" key="21">
    <source>
        <dbReference type="Proteomes" id="UP001205998"/>
    </source>
</evidence>
<feature type="compositionally biased region" description="Low complexity" evidence="17">
    <location>
        <begin position="885"/>
        <end position="899"/>
    </location>
</feature>
<dbReference type="PROSITE" id="PS00028">
    <property type="entry name" value="ZINC_FINGER_C2H2_1"/>
    <property type="match status" value="3"/>
</dbReference>
<dbReference type="GO" id="GO:0003677">
    <property type="term" value="F:DNA binding"/>
    <property type="evidence" value="ECO:0007669"/>
    <property type="project" value="UniProtKB-KW"/>
</dbReference>
<keyword evidence="18" id="KW-0472">Membrane</keyword>
<evidence type="ECO:0000313" key="20">
    <source>
        <dbReference type="EMBL" id="KAI5627138.1"/>
    </source>
</evidence>
<dbReference type="AlphaFoldDB" id="A0AAD5B1U7"/>
<comment type="caution">
    <text evidence="20">The sequence shown here is derived from an EMBL/GenBank/DDBJ whole genome shotgun (WGS) entry which is preliminary data.</text>
</comment>
<keyword evidence="21" id="KW-1185">Reference proteome</keyword>
<keyword evidence="11" id="KW-0238">DNA-binding</keyword>
<evidence type="ECO:0000256" key="9">
    <source>
        <dbReference type="ARBA" id="ARBA00022843"/>
    </source>
</evidence>
<gene>
    <name evidence="20" type="ORF">C0J50_13636</name>
</gene>
<evidence type="ECO:0000256" key="5">
    <source>
        <dbReference type="ARBA" id="ARBA00022723"/>
    </source>
</evidence>
<keyword evidence="16" id="KW-0175">Coiled coil</keyword>
<keyword evidence="18" id="KW-0812">Transmembrane</keyword>
<dbReference type="Pfam" id="PF00096">
    <property type="entry name" value="zf-C2H2"/>
    <property type="match status" value="1"/>
</dbReference>
<feature type="region of interest" description="Disordered" evidence="17">
    <location>
        <begin position="651"/>
        <end position="676"/>
    </location>
</feature>
<keyword evidence="12" id="KW-0804">Transcription</keyword>